<dbReference type="Pfam" id="PF07944">
    <property type="entry name" value="Beta-AFase-like_GH127_cat"/>
    <property type="match status" value="1"/>
</dbReference>
<dbReference type="PANTHER" id="PTHR31151:SF0">
    <property type="entry name" value="PROLINE-TRNA LIGASE (DUF1680)"/>
    <property type="match status" value="1"/>
</dbReference>
<dbReference type="Gene3D" id="2.60.40.10">
    <property type="entry name" value="Immunoglobulins"/>
    <property type="match status" value="2"/>
</dbReference>
<evidence type="ECO:0000256" key="1">
    <source>
        <dbReference type="SAM" id="SignalP"/>
    </source>
</evidence>
<dbReference type="InterPro" id="IPR049046">
    <property type="entry name" value="Beta-AFase-like_GH127_middle"/>
</dbReference>
<dbReference type="Proteomes" id="UP000449249">
    <property type="component" value="Unassembled WGS sequence"/>
</dbReference>
<comment type="caution">
    <text evidence="3">The sequence shown here is derived from an EMBL/GenBank/DDBJ whole genome shotgun (WGS) entry which is preliminary data.</text>
</comment>
<dbReference type="InterPro" id="IPR013783">
    <property type="entry name" value="Ig-like_fold"/>
</dbReference>
<dbReference type="InterPro" id="IPR036179">
    <property type="entry name" value="Ig-like_dom_sf"/>
</dbReference>
<evidence type="ECO:0000259" key="2">
    <source>
        <dbReference type="PROSITE" id="PS50835"/>
    </source>
</evidence>
<feature type="signal peptide" evidence="1">
    <location>
        <begin position="1"/>
        <end position="25"/>
    </location>
</feature>
<dbReference type="SUPFAM" id="SSF49899">
    <property type="entry name" value="Concanavalin A-like lectins/glucanases"/>
    <property type="match status" value="1"/>
</dbReference>
<dbReference type="InterPro" id="IPR046544">
    <property type="entry name" value="GH146_SB_dom"/>
</dbReference>
<protein>
    <recommendedName>
        <fullName evidence="2">Ig-like domain-containing protein</fullName>
    </recommendedName>
</protein>
<dbReference type="Pfam" id="PF12733">
    <property type="entry name" value="Cadherin-like"/>
    <property type="match status" value="1"/>
</dbReference>
<feature type="domain" description="Ig-like" evidence="2">
    <location>
        <begin position="1366"/>
        <end position="1454"/>
    </location>
</feature>
<dbReference type="PANTHER" id="PTHR31151">
    <property type="entry name" value="PROLINE-TRNA LIGASE (DUF1680)"/>
    <property type="match status" value="1"/>
</dbReference>
<dbReference type="GO" id="GO:0005975">
    <property type="term" value="P:carbohydrate metabolic process"/>
    <property type="evidence" value="ECO:0007669"/>
    <property type="project" value="InterPro"/>
</dbReference>
<accession>A0A6N9JTU6</accession>
<proteinExistence type="predicted"/>
<reference evidence="3 4" key="1">
    <citation type="journal article" date="2019" name="Nat. Med.">
        <title>A library of human gut bacterial isolates paired with longitudinal multiomics data enables mechanistic microbiome research.</title>
        <authorList>
            <person name="Poyet M."/>
            <person name="Groussin M."/>
            <person name="Gibbons S.M."/>
            <person name="Avila-Pacheco J."/>
            <person name="Jiang X."/>
            <person name="Kearney S.M."/>
            <person name="Perrotta A.R."/>
            <person name="Berdy B."/>
            <person name="Zhao S."/>
            <person name="Lieberman T.D."/>
            <person name="Swanson P.K."/>
            <person name="Smith M."/>
            <person name="Roesemann S."/>
            <person name="Alexander J.E."/>
            <person name="Rich S.A."/>
            <person name="Livny J."/>
            <person name="Vlamakis H."/>
            <person name="Clish C."/>
            <person name="Bullock K."/>
            <person name="Deik A."/>
            <person name="Scott J."/>
            <person name="Pierce K.A."/>
            <person name="Xavier R.J."/>
            <person name="Alm E.J."/>
        </authorList>
    </citation>
    <scope>NUCLEOTIDE SEQUENCE [LARGE SCALE GENOMIC DNA]</scope>
    <source>
        <strain evidence="3 4">BIOML-A1</strain>
    </source>
</reference>
<dbReference type="SUPFAM" id="SSF48208">
    <property type="entry name" value="Six-hairpin glycosidases"/>
    <property type="match status" value="1"/>
</dbReference>
<dbReference type="SUPFAM" id="SSF49785">
    <property type="entry name" value="Galactose-binding domain-like"/>
    <property type="match status" value="1"/>
</dbReference>
<sequence>MNRKKLIAFSISLAMTVVPVTPAAAAGAEQNTEGLQNAVLDLEFENSLEDSSGKGNNGTLSSGEAEYVDGVVGKGLKMNGSSYVNLGNSTDLQPENLTLSFWIRPDSDMKGEELISWNKNEWYTDGWYLSSENDNTPLTLSVGPAKTNGQPYRVSVSGKRSEFLPTGEWTHIAVTYDKDSKEICFYRNGVKCSTVTTYGISGESTGVLGSDATMEKSIGYNGPKYKGAYLKASLDEYQLYNDVATPEEVIALYEESGQTFDRKAVAQADLDKISIPETTQENLSLPTTGESGSVISWSSDNEAMVAADGTVVRPGVGEKDVTVTLTAEASYLNGEKVTKTYKVTVTAKQEINITTSSIMGDVTLEDDYLVNAAQKEDEYLLSLDSEKFLYEFYKISGLTPKTDSGYEGWERSHGNNFRGHTFGHYMSALSQAYLSADGDTKAALKTEIKEAVDGLKECQDAYAAKYPDSAGYVSPFPEEWLKDKDGVNLANTKKGSGDTVYVPYYNLHKVLAGLIDVTKNVDDQEIKETALSVAEGFGEYLNNRLSKLTDKNKMLRTEYGGMNEALYELYNITGNDHYKTVAQYFDETDLFKKLANNQDVLNGLHANTTIPKLTGALKRYTVLTENEDYYNSLSDSEKSSLEMYLKAAENFWQITVDHHTYVTGGNSQSEHFHAADKIGYDATKSEYDASTTCETCNTYNMLKLSKALYQVTGDKKYMDYFETTYTNAILSSQNPETGTTMYFQPMAPGYNKVFNRPFDEFWCCTGTGMENFSKLGDNIYTVSEDSVAVQMFYSSELKDDTHNLKLKQIANMPNEDKITLQVSAADGGQVAEGTDLKLRKPDWIAGDAVITVNGKTVKAEEKNGYFVIADVKAGDEITYQMPMKVTAYTMPDKSNMVAFKYGPVVLSTALSTNNIEASNPNGILVRVGTYDSSCQTVITVESDSVETWLKDLEKNMVRIEDSADGQVQFKLKNVDSESESLIYTPHYMRYKERYGLYMYMEEADSKSSQDRILENKESIRDTEMSTDYLYTFDDNNSEAAKNQQGENTSVGVYSGKGYRHAEKNTGWFSYDLKIDPSAETNYLNCTYYSGDSGRMFDLYVNGKKLKTVTINTDAGKNTFYVDTTEIPAEYLTEGSDTITVKFQAIAGKNSYVGGLYGISTSSAKEYDTDASLSGLSFDKGTMTPAYDKDTTEYVLEVPEDTETVAMTATPKKESGLVYVGDVLIDDKHPRNINLTGEETVVNLTSKAQDHKTAQEYKITIKKVKKTEQELAIVTDPSDYKGIVGETAEFTVKATGEGLTYQWEYCNAGSDKWRTSSMEGSTTTTIKVPVGKWRDGQKYRCVVKDAAGSTVISKAAVMTVGKADTAPVITAQPESVTKNKGEIAEFTVKATGEDLTYQWEYCNAGSDKWRTSSMEGNQTETIKVAAGSWRNGQKYRCVVTGTNGRIVVSEAAVLTVK</sequence>
<dbReference type="EMBL" id="WWSH01000002">
    <property type="protein sequence ID" value="MZK09545.1"/>
    <property type="molecule type" value="Genomic_DNA"/>
</dbReference>
<dbReference type="InterPro" id="IPR012878">
    <property type="entry name" value="Beta-AFase-like_GH127_cat"/>
</dbReference>
<dbReference type="Pfam" id="PF20578">
    <property type="entry name" value="aBig_2"/>
    <property type="match status" value="1"/>
</dbReference>
<dbReference type="InterPro" id="IPR025883">
    <property type="entry name" value="Cadherin-like_domain"/>
</dbReference>
<organism evidence="3 4">
    <name type="scientific">Dorea longicatena</name>
    <dbReference type="NCBI Taxonomy" id="88431"/>
    <lineage>
        <taxon>Bacteria</taxon>
        <taxon>Bacillati</taxon>
        <taxon>Bacillota</taxon>
        <taxon>Clostridia</taxon>
        <taxon>Lachnospirales</taxon>
        <taxon>Lachnospiraceae</taxon>
        <taxon>Dorea</taxon>
    </lineage>
</organism>
<dbReference type="Gene3D" id="2.60.120.200">
    <property type="match status" value="1"/>
</dbReference>
<dbReference type="InterPro" id="IPR007110">
    <property type="entry name" value="Ig-like_dom"/>
</dbReference>
<dbReference type="InterPro" id="IPR046780">
    <property type="entry name" value="aBig_2"/>
</dbReference>
<dbReference type="Pfam" id="PF13385">
    <property type="entry name" value="Laminin_G_3"/>
    <property type="match status" value="1"/>
</dbReference>
<dbReference type="Pfam" id="PF20736">
    <property type="entry name" value="Glyco_hydro127M"/>
    <property type="match status" value="1"/>
</dbReference>
<feature type="chain" id="PRO_5027016617" description="Ig-like domain-containing protein" evidence="1">
    <location>
        <begin position="26"/>
        <end position="1456"/>
    </location>
</feature>
<dbReference type="Gene3D" id="2.60.120.260">
    <property type="entry name" value="Galactose-binding domain-like"/>
    <property type="match status" value="1"/>
</dbReference>
<dbReference type="RefSeq" id="WP_161170031.1">
    <property type="nucleotide sequence ID" value="NZ_WWSF01000001.1"/>
</dbReference>
<dbReference type="InterPro" id="IPR013320">
    <property type="entry name" value="ConA-like_dom_sf"/>
</dbReference>
<gene>
    <name evidence="3" type="ORF">GT576_04135</name>
</gene>
<dbReference type="Pfam" id="PF20620">
    <property type="entry name" value="DUF6805"/>
    <property type="match status" value="1"/>
</dbReference>
<dbReference type="InterPro" id="IPR008979">
    <property type="entry name" value="Galactose-bd-like_sf"/>
</dbReference>
<name>A0A6N9JTU6_9FIRM</name>
<dbReference type="PROSITE" id="PS50835">
    <property type="entry name" value="IG_LIKE"/>
    <property type="match status" value="1"/>
</dbReference>
<evidence type="ECO:0000313" key="3">
    <source>
        <dbReference type="EMBL" id="MZK09545.1"/>
    </source>
</evidence>
<dbReference type="SUPFAM" id="SSF48726">
    <property type="entry name" value="Immunoglobulin"/>
    <property type="match status" value="2"/>
</dbReference>
<evidence type="ECO:0000313" key="4">
    <source>
        <dbReference type="Proteomes" id="UP000449249"/>
    </source>
</evidence>
<keyword evidence="1" id="KW-0732">Signal</keyword>
<dbReference type="InterPro" id="IPR008928">
    <property type="entry name" value="6-hairpin_glycosidase_sf"/>
</dbReference>